<dbReference type="GO" id="GO:0009055">
    <property type="term" value="F:electron transfer activity"/>
    <property type="evidence" value="ECO:0007669"/>
    <property type="project" value="InterPro"/>
</dbReference>
<evidence type="ECO:0000256" key="2">
    <source>
        <dbReference type="ARBA" id="ARBA00022723"/>
    </source>
</evidence>
<protein>
    <submittedName>
        <fullName evidence="7">Cytochrome c</fullName>
    </submittedName>
</protein>
<evidence type="ECO:0000256" key="3">
    <source>
        <dbReference type="ARBA" id="ARBA00023004"/>
    </source>
</evidence>
<dbReference type="AlphaFoldDB" id="A0A076F9I7"/>
<organism evidence="7 8">
    <name type="scientific">Campylobacter iguaniorum</name>
    <dbReference type="NCBI Taxonomy" id="1244531"/>
    <lineage>
        <taxon>Bacteria</taxon>
        <taxon>Pseudomonadati</taxon>
        <taxon>Campylobacterota</taxon>
        <taxon>Epsilonproteobacteria</taxon>
        <taxon>Campylobacterales</taxon>
        <taxon>Campylobacteraceae</taxon>
        <taxon>Campylobacter</taxon>
    </lineage>
</organism>
<gene>
    <name evidence="7" type="ORF">CIG1485E_0457</name>
</gene>
<dbReference type="SUPFAM" id="SSF46626">
    <property type="entry name" value="Cytochrome c"/>
    <property type="match status" value="1"/>
</dbReference>
<evidence type="ECO:0000256" key="1">
    <source>
        <dbReference type="ARBA" id="ARBA00022617"/>
    </source>
</evidence>
<dbReference type="STRING" id="1244531.CIG2463D_0458"/>
<evidence type="ECO:0000256" key="4">
    <source>
        <dbReference type="PROSITE-ProRule" id="PRU00433"/>
    </source>
</evidence>
<evidence type="ECO:0000313" key="8">
    <source>
        <dbReference type="Proteomes" id="UP000028486"/>
    </source>
</evidence>
<dbReference type="EMBL" id="CP009043">
    <property type="protein sequence ID" value="AII14323.1"/>
    <property type="molecule type" value="Genomic_DNA"/>
</dbReference>
<name>A0A076F9I7_9BACT</name>
<dbReference type="RefSeq" id="WP_038453278.1">
    <property type="nucleotide sequence ID" value="NZ_CP009043.1"/>
</dbReference>
<evidence type="ECO:0000256" key="5">
    <source>
        <dbReference type="SAM" id="MobiDB-lite"/>
    </source>
</evidence>
<dbReference type="KEGG" id="caj:CIG1485E_0457"/>
<proteinExistence type="predicted"/>
<feature type="compositionally biased region" description="Polar residues" evidence="5">
    <location>
        <begin position="172"/>
        <end position="189"/>
    </location>
</feature>
<dbReference type="PROSITE" id="PS51007">
    <property type="entry name" value="CYTC"/>
    <property type="match status" value="1"/>
</dbReference>
<dbReference type="HOGENOM" id="CLU_1458758_0_0_7"/>
<dbReference type="GO" id="GO:0020037">
    <property type="term" value="F:heme binding"/>
    <property type="evidence" value="ECO:0007669"/>
    <property type="project" value="InterPro"/>
</dbReference>
<feature type="domain" description="Cytochrome c" evidence="6">
    <location>
        <begin position="79"/>
        <end position="163"/>
    </location>
</feature>
<sequence length="189" mass="20668">MNLFQKSMICISLVSFLSAATDDSSYVIEAKGDFGRELKALVEKYAADENVSINVYKKAPQDEDNGGFINIGVDKNRQYNASRGEALYNQHCLQCHGEKGSKRAMGVSERLNKMSGEDIAASMSAYNSDPDFGGQLKYVMAPMAKNVSFKQVGDIIAYLKGDNAFVIEDTTDGNSDISTKPTKQGSYLE</sequence>
<accession>A0A076F9I7</accession>
<evidence type="ECO:0000313" key="7">
    <source>
        <dbReference type="EMBL" id="AII14323.1"/>
    </source>
</evidence>
<dbReference type="eggNOG" id="COG2863">
    <property type="taxonomic scope" value="Bacteria"/>
</dbReference>
<feature type="region of interest" description="Disordered" evidence="5">
    <location>
        <begin position="170"/>
        <end position="189"/>
    </location>
</feature>
<dbReference type="Pfam" id="PF00034">
    <property type="entry name" value="Cytochrom_C"/>
    <property type="match status" value="1"/>
</dbReference>
<dbReference type="InterPro" id="IPR009056">
    <property type="entry name" value="Cyt_c-like_dom"/>
</dbReference>
<dbReference type="GO" id="GO:0046872">
    <property type="term" value="F:metal ion binding"/>
    <property type="evidence" value="ECO:0007669"/>
    <property type="project" value="UniProtKB-KW"/>
</dbReference>
<keyword evidence="3 4" id="KW-0408">Iron</keyword>
<keyword evidence="1 4" id="KW-0349">Heme</keyword>
<reference evidence="8" key="1">
    <citation type="journal article" date="2014" name="Genome Announc.">
        <title>Complete Genome Sequence of Campylobacter iguaniorum Strain 1485ET, Isolated from a Bearded Dragon (Pogona vitticeps).</title>
        <authorList>
            <person name="Gilbert M.J."/>
            <person name="Miller W.G."/>
            <person name="Yee E."/>
            <person name="Kik M."/>
            <person name="Wagenaar J.A."/>
            <person name="Duim B."/>
        </authorList>
    </citation>
    <scope>NUCLEOTIDE SEQUENCE [LARGE SCALE GENOMIC DNA]</scope>
    <source>
        <strain evidence="8">1485E</strain>
    </source>
</reference>
<keyword evidence="8" id="KW-1185">Reference proteome</keyword>
<dbReference type="OrthoDB" id="5373067at2"/>
<dbReference type="Gene3D" id="1.10.760.10">
    <property type="entry name" value="Cytochrome c-like domain"/>
    <property type="match status" value="1"/>
</dbReference>
<dbReference type="InterPro" id="IPR036909">
    <property type="entry name" value="Cyt_c-like_dom_sf"/>
</dbReference>
<dbReference type="Proteomes" id="UP000028486">
    <property type="component" value="Chromosome"/>
</dbReference>
<evidence type="ECO:0000259" key="6">
    <source>
        <dbReference type="PROSITE" id="PS51007"/>
    </source>
</evidence>
<keyword evidence="2 4" id="KW-0479">Metal-binding</keyword>